<dbReference type="OrthoDB" id="194556at2759"/>
<feature type="compositionally biased region" description="Polar residues" evidence="1">
    <location>
        <begin position="323"/>
        <end position="341"/>
    </location>
</feature>
<dbReference type="Pfam" id="PF00397">
    <property type="entry name" value="WW"/>
    <property type="match status" value="2"/>
</dbReference>
<feature type="compositionally biased region" description="Polar residues" evidence="1">
    <location>
        <begin position="493"/>
        <end position="506"/>
    </location>
</feature>
<proteinExistence type="predicted"/>
<keyword evidence="4" id="KW-1185">Reference proteome</keyword>
<feature type="region of interest" description="Disordered" evidence="1">
    <location>
        <begin position="380"/>
        <end position="440"/>
    </location>
</feature>
<feature type="compositionally biased region" description="Polar residues" evidence="1">
    <location>
        <begin position="112"/>
        <end position="141"/>
    </location>
</feature>
<feature type="region of interest" description="Disordered" evidence="1">
    <location>
        <begin position="1028"/>
        <end position="1132"/>
    </location>
</feature>
<feature type="domain" description="WW" evidence="2">
    <location>
        <begin position="1584"/>
        <end position="1618"/>
    </location>
</feature>
<feature type="compositionally biased region" description="Basic and acidic residues" evidence="1">
    <location>
        <begin position="382"/>
        <end position="395"/>
    </location>
</feature>
<accession>A0A8T1VN47</accession>
<feature type="compositionally biased region" description="Basic and acidic residues" evidence="1">
    <location>
        <begin position="428"/>
        <end position="438"/>
    </location>
</feature>
<comment type="caution">
    <text evidence="3">The sequence shown here is derived from an EMBL/GenBank/DDBJ whole genome shotgun (WGS) entry which is preliminary data.</text>
</comment>
<dbReference type="SMART" id="SM00456">
    <property type="entry name" value="WW"/>
    <property type="match status" value="3"/>
</dbReference>
<reference evidence="3" key="1">
    <citation type="submission" date="2021-02" db="EMBL/GenBank/DDBJ databases">
        <authorList>
            <person name="Palmer J.M."/>
        </authorList>
    </citation>
    <scope>NUCLEOTIDE SEQUENCE</scope>
    <source>
        <strain evidence="3">SCRP734</strain>
    </source>
</reference>
<evidence type="ECO:0000259" key="2">
    <source>
        <dbReference type="PROSITE" id="PS50020"/>
    </source>
</evidence>
<dbReference type="InterPro" id="IPR001202">
    <property type="entry name" value="WW_dom"/>
</dbReference>
<feature type="region of interest" description="Disordered" evidence="1">
    <location>
        <begin position="847"/>
        <end position="874"/>
    </location>
</feature>
<feature type="region of interest" description="Disordered" evidence="1">
    <location>
        <begin position="193"/>
        <end position="341"/>
    </location>
</feature>
<feature type="region of interest" description="Disordered" evidence="1">
    <location>
        <begin position="1201"/>
        <end position="1220"/>
    </location>
</feature>
<feature type="domain" description="WW" evidence="2">
    <location>
        <begin position="1485"/>
        <end position="1519"/>
    </location>
</feature>
<feature type="compositionally biased region" description="Polar residues" evidence="1">
    <location>
        <begin position="396"/>
        <end position="413"/>
    </location>
</feature>
<feature type="compositionally biased region" description="Basic and acidic residues" evidence="1">
    <location>
        <begin position="237"/>
        <end position="269"/>
    </location>
</feature>
<feature type="compositionally biased region" description="Basic residues" evidence="1">
    <location>
        <begin position="270"/>
        <end position="281"/>
    </location>
</feature>
<dbReference type="CDD" id="cd00201">
    <property type="entry name" value="WW"/>
    <property type="match status" value="3"/>
</dbReference>
<sequence>MCGIVMTESTTRGFISQWLYDHGRDGRDAATLQWLSVDRVAEHMRQREEHDQEDDLDAMDFETRAAALESHFFQPRRNSNPVSGRVFPIAARPVARARPQSASLSRRAADVNGTSNNRVRPQSAKTRPEASGSTNAIQKENQVAWNAVAQQKPSRWREMLARGPEFKQLTLRRLELETYELLYSTLQQQQVIEPKPTARRRKRKNSVTTAGKSPGYSPALACGSGLHLARSKKKRQQEHDRQMMLGKGRDSSRVDKAAEDKRAIRDKTRTRSKLLKKKKPQKQPPEPQKTTQVSTQEIPQKESYLHRQPSAQRTARSPWKPPGSSSSLVIRGTSSETGETQVLQEKRIAQVLDVFRCHADTHLRLSKNVHKQLKKVQQSVKTARESEPRKMEQKVTSDFAKSTRPKSATSNAKITKHTSDRQISPYEPPHETYDNQEKDEADSVEVMNPSSFRRVQSELQSPVYGSETLFSEAPATPKLVIPPLKFPPRLWEDQQSNDSLDVSSELSPEKSAVVRSPINPRVRSFEVGVACGVDPAASVQSTESKTSNKEDHGSVALDSAPTNSARTKVASDWSCLEQDSQPSDVTDPHQDQQQLKSTRRTNSVMIEEGYLAESIMEQASTGLSSSDTEPSPATLGYELPAMESGIVSSGNQHDDMKRLSGSEKYDDSDLKSNPEMLAKATELHGDTKPRDEDDGLTNEVFILGEISMSPGKEANTRLPVDVNVATSQLEASVCATTESDLKTPEIIQTVKSAECDFICVDQQPVSVRSDTNENSSSSIEADGLTDITKSVDMSNSVIEATLQSAGGIDALRSVGDSLSKERSFSVNEPVRIVSGVDISLSAIATPRTEAKHNRSGEVIPMSPPPVAMSDEGDTKMTTLDSDVLLESKVTNCDQDRDATSSKTLSETQHDHSSAELSDESPLNDSRAYSTDMFPSEEFDEPLQLMIDPAVMTAASDIDQLAHSEASNTFDHGNGAIHENQQQPEPAPADEQREALHENTVLPSNLLSLAMEPLADAETTQLTTASALTSESDENAHEKEQVAEHSPPKTTSPSGRSDEPPSPIISTPKATSNGISPESPEVHGDSSDVSEENPHQQALIRSFLQRVSSRKMVETDSASQPRKEPVECDEQPTELVTAEATAAVMGVESPPLEQNVDPVKEREHIDGDSVSPLGRECSQALNPCESTVETYPRVTEAFAASSGLAATPPTEKATSSTSVDDDGVQETAVQASPQPIDLTEVVDRGPTQASAEHHNAARNIQAQYRCFVRRRLMLDQLRFMVAKQRRQARRQSRLKVKKVKVVDTVAAVASGLEVVDASSVESLPEEVQQVAPASVRGEIGVEVAAETPCSDAPEPLAKDAGLAARKDSCEYAFELFDGLKEESELETSAPLVEDGVEAVPDAGANETSSEKRDAAALPAKVEEVASYEQPTLLLSEATEVEPSSAQPAAPAVASLLVSTRPAELSLSDDAEEDPAKPVDAALVEAAPEPARWERYVDSSTSKSFYYNPGTNATQWTAPEDRDHAAINSTAASATDAAVSPSGHAATGTWQEFLDEASGQLYYYNTRTGECSWDSPGVVESLQSVATAESAWIMYIDPASQAPYYVNVETLATSWEQPDNFVVADSANTKRAGAVEDAYVIAVDDQAALEI</sequence>
<dbReference type="Proteomes" id="UP000694044">
    <property type="component" value="Unassembled WGS sequence"/>
</dbReference>
<feature type="region of interest" description="Disordered" evidence="1">
    <location>
        <begin position="966"/>
        <end position="993"/>
    </location>
</feature>
<dbReference type="PROSITE" id="PS50020">
    <property type="entry name" value="WW_DOMAIN_2"/>
    <property type="match status" value="3"/>
</dbReference>
<dbReference type="PROSITE" id="PS01159">
    <property type="entry name" value="WW_DOMAIN_1"/>
    <property type="match status" value="1"/>
</dbReference>
<evidence type="ECO:0000313" key="3">
    <source>
        <dbReference type="EMBL" id="KAG7381483.1"/>
    </source>
</evidence>
<feature type="region of interest" description="Disordered" evidence="1">
    <location>
        <begin position="888"/>
        <end position="929"/>
    </location>
</feature>
<name>A0A8T1VN47_9STRA</name>
<dbReference type="EMBL" id="JAGDFM010000244">
    <property type="protein sequence ID" value="KAG7381483.1"/>
    <property type="molecule type" value="Genomic_DNA"/>
</dbReference>
<feature type="region of interest" description="Disordered" evidence="1">
    <location>
        <begin position="536"/>
        <end position="603"/>
    </location>
</feature>
<feature type="compositionally biased region" description="Polar residues" evidence="1">
    <location>
        <begin position="591"/>
        <end position="603"/>
    </location>
</feature>
<feature type="compositionally biased region" description="Basic and acidic residues" evidence="1">
    <location>
        <begin position="652"/>
        <end position="672"/>
    </location>
</feature>
<evidence type="ECO:0000313" key="4">
    <source>
        <dbReference type="Proteomes" id="UP000694044"/>
    </source>
</evidence>
<protein>
    <recommendedName>
        <fullName evidence="2">WW domain-containing protein</fullName>
    </recommendedName>
</protein>
<evidence type="ECO:0000256" key="1">
    <source>
        <dbReference type="SAM" id="MobiDB-lite"/>
    </source>
</evidence>
<organism evidence="3 4">
    <name type="scientific">Phytophthora pseudosyringae</name>
    <dbReference type="NCBI Taxonomy" id="221518"/>
    <lineage>
        <taxon>Eukaryota</taxon>
        <taxon>Sar</taxon>
        <taxon>Stramenopiles</taxon>
        <taxon>Oomycota</taxon>
        <taxon>Peronosporomycetes</taxon>
        <taxon>Peronosporales</taxon>
        <taxon>Peronosporaceae</taxon>
        <taxon>Phytophthora</taxon>
    </lineage>
</organism>
<feature type="domain" description="WW" evidence="2">
    <location>
        <begin position="1548"/>
        <end position="1576"/>
    </location>
</feature>
<gene>
    <name evidence="3" type="ORF">PHYPSEUDO_005986</name>
</gene>
<feature type="compositionally biased region" description="Polar residues" evidence="1">
    <location>
        <begin position="1063"/>
        <end position="1075"/>
    </location>
</feature>
<feature type="compositionally biased region" description="Basic and acidic residues" evidence="1">
    <location>
        <begin position="1033"/>
        <end position="1046"/>
    </location>
</feature>
<feature type="region of interest" description="Disordered" evidence="1">
    <location>
        <begin position="97"/>
        <end position="141"/>
    </location>
</feature>
<feature type="region of interest" description="Disordered" evidence="1">
    <location>
        <begin position="646"/>
        <end position="672"/>
    </location>
</feature>
<feature type="region of interest" description="Disordered" evidence="1">
    <location>
        <begin position="488"/>
        <end position="514"/>
    </location>
</feature>